<dbReference type="InterPro" id="IPR016024">
    <property type="entry name" value="ARM-type_fold"/>
</dbReference>
<dbReference type="STRING" id="1409788.NC99_13760"/>
<reference evidence="2" key="1">
    <citation type="submission" date="2015-07" db="EMBL/GenBank/DDBJ databases">
        <title>Genome sequencing of Sunxiuqinia dokdonensis strain SK.</title>
        <authorList>
            <person name="Ahn S."/>
            <person name="Kim B.-C."/>
        </authorList>
    </citation>
    <scope>NUCLEOTIDE SEQUENCE [LARGE SCALE GENOMIC DNA]</scope>
    <source>
        <strain evidence="2">SK</strain>
    </source>
</reference>
<sequence length="182" mass="20633">MTTENSKKISIRTVERLNSADTSLAVQAITDLKETGNVNYIPVLVELLHTSSDQEVKSQVRVLLAEIKQTDAIPLLIQAIENKKYAGELQPLVSACWENGLDYSMHLSLFIDLVIEQELLVAFEAYTVITNMSGKISKEIVEKESRKLKEAMLKSDDQKKELMHDLLHFLPEFERGIEPQAY</sequence>
<dbReference type="RefSeq" id="WP_162231160.1">
    <property type="nucleotide sequence ID" value="NZ_LGIA01000069.1"/>
</dbReference>
<dbReference type="EMBL" id="LGIA01000069">
    <property type="protein sequence ID" value="KOH45825.1"/>
    <property type="molecule type" value="Genomic_DNA"/>
</dbReference>
<proteinExistence type="predicted"/>
<keyword evidence="2" id="KW-1185">Reference proteome</keyword>
<dbReference type="AlphaFoldDB" id="A0A0L8VBG2"/>
<accession>A0A0L8VBG2</accession>
<evidence type="ECO:0008006" key="3">
    <source>
        <dbReference type="Google" id="ProtNLM"/>
    </source>
</evidence>
<name>A0A0L8VBG2_9BACT</name>
<dbReference type="InterPro" id="IPR011989">
    <property type="entry name" value="ARM-like"/>
</dbReference>
<gene>
    <name evidence="1" type="ORF">NC99_13760</name>
</gene>
<protein>
    <recommendedName>
        <fullName evidence="3">HEAT repeat domain-containing protein</fullName>
    </recommendedName>
</protein>
<comment type="caution">
    <text evidence="1">The sequence shown here is derived from an EMBL/GenBank/DDBJ whole genome shotgun (WGS) entry which is preliminary data.</text>
</comment>
<dbReference type="Gene3D" id="1.25.10.10">
    <property type="entry name" value="Leucine-rich Repeat Variant"/>
    <property type="match status" value="1"/>
</dbReference>
<organism evidence="1 2">
    <name type="scientific">Sunxiuqinia dokdonensis</name>
    <dbReference type="NCBI Taxonomy" id="1409788"/>
    <lineage>
        <taxon>Bacteria</taxon>
        <taxon>Pseudomonadati</taxon>
        <taxon>Bacteroidota</taxon>
        <taxon>Bacteroidia</taxon>
        <taxon>Marinilabiliales</taxon>
        <taxon>Prolixibacteraceae</taxon>
        <taxon>Sunxiuqinia</taxon>
    </lineage>
</organism>
<dbReference type="Pfam" id="PF13646">
    <property type="entry name" value="HEAT_2"/>
    <property type="match status" value="1"/>
</dbReference>
<evidence type="ECO:0000313" key="2">
    <source>
        <dbReference type="Proteomes" id="UP000036958"/>
    </source>
</evidence>
<dbReference type="Proteomes" id="UP000036958">
    <property type="component" value="Unassembled WGS sequence"/>
</dbReference>
<evidence type="ECO:0000313" key="1">
    <source>
        <dbReference type="EMBL" id="KOH45825.1"/>
    </source>
</evidence>
<dbReference type="SUPFAM" id="SSF48371">
    <property type="entry name" value="ARM repeat"/>
    <property type="match status" value="1"/>
</dbReference>